<evidence type="ECO:0000313" key="2">
    <source>
        <dbReference type="Proteomes" id="UP000594638"/>
    </source>
</evidence>
<feature type="non-terminal residue" evidence="1">
    <location>
        <position position="50"/>
    </location>
</feature>
<evidence type="ECO:0000313" key="1">
    <source>
        <dbReference type="EMBL" id="CAA3019252.1"/>
    </source>
</evidence>
<sequence length="50" mass="5672">MVRNYKQKTARGNVQSNAMDQAVTAVMQFLQSVMQAAKDFHVPYRTLALI</sequence>
<proteinExistence type="predicted"/>
<accession>A0A8S0UG94</accession>
<reference evidence="1 2" key="1">
    <citation type="submission" date="2019-12" db="EMBL/GenBank/DDBJ databases">
        <authorList>
            <person name="Alioto T."/>
            <person name="Alioto T."/>
            <person name="Gomez Garrido J."/>
        </authorList>
    </citation>
    <scope>NUCLEOTIDE SEQUENCE [LARGE SCALE GENOMIC DNA]</scope>
</reference>
<comment type="caution">
    <text evidence="1">The sequence shown here is derived from an EMBL/GenBank/DDBJ whole genome shotgun (WGS) entry which is preliminary data.</text>
</comment>
<dbReference type="Proteomes" id="UP000594638">
    <property type="component" value="Unassembled WGS sequence"/>
</dbReference>
<dbReference type="EMBL" id="CACTIH010008121">
    <property type="protein sequence ID" value="CAA3019252.1"/>
    <property type="molecule type" value="Genomic_DNA"/>
</dbReference>
<dbReference type="AlphaFoldDB" id="A0A8S0UG94"/>
<name>A0A8S0UG94_OLEEU</name>
<organism evidence="1 2">
    <name type="scientific">Olea europaea subsp. europaea</name>
    <dbReference type="NCBI Taxonomy" id="158383"/>
    <lineage>
        <taxon>Eukaryota</taxon>
        <taxon>Viridiplantae</taxon>
        <taxon>Streptophyta</taxon>
        <taxon>Embryophyta</taxon>
        <taxon>Tracheophyta</taxon>
        <taxon>Spermatophyta</taxon>
        <taxon>Magnoliopsida</taxon>
        <taxon>eudicotyledons</taxon>
        <taxon>Gunneridae</taxon>
        <taxon>Pentapetalae</taxon>
        <taxon>asterids</taxon>
        <taxon>lamiids</taxon>
        <taxon>Lamiales</taxon>
        <taxon>Oleaceae</taxon>
        <taxon>Oleeae</taxon>
        <taxon>Olea</taxon>
    </lineage>
</organism>
<protein>
    <submittedName>
        <fullName evidence="1">Uncharacterized protein</fullName>
    </submittedName>
</protein>
<dbReference type="Gramene" id="OE9A009240T1">
    <property type="protein sequence ID" value="OE9A009240C1"/>
    <property type="gene ID" value="OE9A009240"/>
</dbReference>
<dbReference type="OrthoDB" id="4327074at2759"/>
<gene>
    <name evidence="1" type="ORF">OLEA9_A009240</name>
</gene>
<keyword evidence="2" id="KW-1185">Reference proteome</keyword>